<dbReference type="SMART" id="SM00448">
    <property type="entry name" value="REC"/>
    <property type="match status" value="1"/>
</dbReference>
<dbReference type="InterPro" id="IPR011006">
    <property type="entry name" value="CheY-like_superfamily"/>
</dbReference>
<comment type="caution">
    <text evidence="5">The sequence shown here is derived from an EMBL/GenBank/DDBJ whole genome shotgun (WGS) entry which is preliminary data.</text>
</comment>
<feature type="domain" description="Response regulatory" evidence="4">
    <location>
        <begin position="7"/>
        <end position="121"/>
    </location>
</feature>
<keyword evidence="1 2" id="KW-0597">Phosphoprotein</keyword>
<evidence type="ECO:0000256" key="2">
    <source>
        <dbReference type="PROSITE-ProRule" id="PRU00169"/>
    </source>
</evidence>
<dbReference type="Pfam" id="PF00072">
    <property type="entry name" value="Response_reg"/>
    <property type="match status" value="1"/>
</dbReference>
<proteinExistence type="predicted"/>
<dbReference type="InterPro" id="IPR001789">
    <property type="entry name" value="Sig_transdc_resp-reg_receiver"/>
</dbReference>
<evidence type="ECO:0000256" key="3">
    <source>
        <dbReference type="SAM" id="Coils"/>
    </source>
</evidence>
<dbReference type="AlphaFoldDB" id="A0A512RJM5"/>
<dbReference type="Gene3D" id="3.40.50.2300">
    <property type="match status" value="1"/>
</dbReference>
<dbReference type="InterPro" id="IPR050595">
    <property type="entry name" value="Bact_response_regulator"/>
</dbReference>
<feature type="coiled-coil region" evidence="3">
    <location>
        <begin position="123"/>
        <end position="150"/>
    </location>
</feature>
<dbReference type="OrthoDB" id="9781208at2"/>
<dbReference type="EMBL" id="BKAU01000001">
    <property type="protein sequence ID" value="GEP95907.1"/>
    <property type="molecule type" value="Genomic_DNA"/>
</dbReference>
<evidence type="ECO:0000313" key="6">
    <source>
        <dbReference type="Proteomes" id="UP000321436"/>
    </source>
</evidence>
<organism evidence="5 6">
    <name type="scientific">Chitinophaga cymbidii</name>
    <dbReference type="NCBI Taxonomy" id="1096750"/>
    <lineage>
        <taxon>Bacteria</taxon>
        <taxon>Pseudomonadati</taxon>
        <taxon>Bacteroidota</taxon>
        <taxon>Chitinophagia</taxon>
        <taxon>Chitinophagales</taxon>
        <taxon>Chitinophagaceae</taxon>
        <taxon>Chitinophaga</taxon>
    </lineage>
</organism>
<keyword evidence="3" id="KW-0175">Coiled coil</keyword>
<reference evidence="5 6" key="1">
    <citation type="submission" date="2019-07" db="EMBL/GenBank/DDBJ databases">
        <title>Whole genome shotgun sequence of Chitinophaga cymbidii NBRC 109752.</title>
        <authorList>
            <person name="Hosoyama A."/>
            <person name="Uohara A."/>
            <person name="Ohji S."/>
            <person name="Ichikawa N."/>
        </authorList>
    </citation>
    <scope>NUCLEOTIDE SEQUENCE [LARGE SCALE GENOMIC DNA]</scope>
    <source>
        <strain evidence="5 6">NBRC 109752</strain>
    </source>
</reference>
<dbReference type="Proteomes" id="UP000321436">
    <property type="component" value="Unassembled WGS sequence"/>
</dbReference>
<sequence length="154" mass="18257">MSAQHIHILYIDDEIHNLNAFKASFRRIYTVQTAGSAEDAYKLLEDHEFHIIISDQRMPRMTGIEFFESILHKYPEPIRVLLTGYADINAVIDAINKGQVYKYFSKPWNDEELRHNIEKAYEVYALRKENRELTEKLLDVNEKLEFLLRQKLIS</sequence>
<dbReference type="RefSeq" id="WP_146860678.1">
    <property type="nucleotide sequence ID" value="NZ_BKAU01000001.1"/>
</dbReference>
<feature type="modified residue" description="4-aspartylphosphate" evidence="2">
    <location>
        <position position="55"/>
    </location>
</feature>
<dbReference type="PANTHER" id="PTHR44591">
    <property type="entry name" value="STRESS RESPONSE REGULATOR PROTEIN 1"/>
    <property type="match status" value="1"/>
</dbReference>
<accession>A0A512RJM5</accession>
<evidence type="ECO:0000256" key="1">
    <source>
        <dbReference type="ARBA" id="ARBA00022553"/>
    </source>
</evidence>
<evidence type="ECO:0000313" key="5">
    <source>
        <dbReference type="EMBL" id="GEP95907.1"/>
    </source>
</evidence>
<gene>
    <name evidence="5" type="ORF">CCY01nite_21670</name>
</gene>
<keyword evidence="6" id="KW-1185">Reference proteome</keyword>
<evidence type="ECO:0000259" key="4">
    <source>
        <dbReference type="PROSITE" id="PS50110"/>
    </source>
</evidence>
<dbReference type="PANTHER" id="PTHR44591:SF19">
    <property type="entry name" value="TWO-COMPONENT RESPONSE REGULATOR-RELATED"/>
    <property type="match status" value="1"/>
</dbReference>
<dbReference type="CDD" id="cd17569">
    <property type="entry name" value="REC_HupR-like"/>
    <property type="match status" value="1"/>
</dbReference>
<name>A0A512RJM5_9BACT</name>
<dbReference type="PROSITE" id="PS50110">
    <property type="entry name" value="RESPONSE_REGULATORY"/>
    <property type="match status" value="1"/>
</dbReference>
<dbReference type="SUPFAM" id="SSF52172">
    <property type="entry name" value="CheY-like"/>
    <property type="match status" value="1"/>
</dbReference>
<dbReference type="GO" id="GO:0000160">
    <property type="term" value="P:phosphorelay signal transduction system"/>
    <property type="evidence" value="ECO:0007669"/>
    <property type="project" value="InterPro"/>
</dbReference>
<protein>
    <recommendedName>
        <fullName evidence="4">Response regulatory domain-containing protein</fullName>
    </recommendedName>
</protein>